<evidence type="ECO:0000313" key="3">
    <source>
        <dbReference type="Proteomes" id="UP001152888"/>
    </source>
</evidence>
<keyword evidence="3" id="KW-1185">Reference proteome</keyword>
<accession>A0A9P0PB26</accession>
<dbReference type="Pfam" id="PF06477">
    <property type="entry name" value="DUF1091"/>
    <property type="match status" value="1"/>
</dbReference>
<dbReference type="Proteomes" id="UP001152888">
    <property type="component" value="Unassembled WGS sequence"/>
</dbReference>
<proteinExistence type="predicted"/>
<organism evidence="2 3">
    <name type="scientific">Acanthoscelides obtectus</name>
    <name type="common">Bean weevil</name>
    <name type="synonym">Bruchus obtectus</name>
    <dbReference type="NCBI Taxonomy" id="200917"/>
    <lineage>
        <taxon>Eukaryota</taxon>
        <taxon>Metazoa</taxon>
        <taxon>Ecdysozoa</taxon>
        <taxon>Arthropoda</taxon>
        <taxon>Hexapoda</taxon>
        <taxon>Insecta</taxon>
        <taxon>Pterygota</taxon>
        <taxon>Neoptera</taxon>
        <taxon>Endopterygota</taxon>
        <taxon>Coleoptera</taxon>
        <taxon>Polyphaga</taxon>
        <taxon>Cucujiformia</taxon>
        <taxon>Chrysomeloidea</taxon>
        <taxon>Chrysomelidae</taxon>
        <taxon>Bruchinae</taxon>
        <taxon>Bruchini</taxon>
        <taxon>Acanthoscelides</taxon>
    </lineage>
</organism>
<dbReference type="Gene3D" id="2.70.220.10">
    <property type="entry name" value="Ganglioside GM2 activator"/>
    <property type="match status" value="1"/>
</dbReference>
<dbReference type="AlphaFoldDB" id="A0A9P0PB26"/>
<sequence>MPFLYQFIGMKIIKYNQFAKCTITMMKSWLGIWELAFYIQVARCSLDKAVEFKETSINVLALYPCDDDSISTYHEIELKHNGDKKWAYMLVKLDEDFNDGFTVKMVADKWENGAWEENIYSTGGPFCEMMKKYANKFFTNFRTTMSPQLPEECNYKADEYTLDNFTCSPEDFDVPSMLMGTFKVHLSIFNPEEENIACFVGELEVSGG</sequence>
<evidence type="ECO:0000256" key="1">
    <source>
        <dbReference type="ARBA" id="ARBA00022729"/>
    </source>
</evidence>
<dbReference type="OrthoDB" id="6732293at2759"/>
<dbReference type="InterPro" id="IPR036846">
    <property type="entry name" value="GM2-AP_sf"/>
</dbReference>
<evidence type="ECO:0000313" key="2">
    <source>
        <dbReference type="EMBL" id="CAH1977730.1"/>
    </source>
</evidence>
<dbReference type="InterPro" id="IPR010512">
    <property type="entry name" value="DUF1091"/>
</dbReference>
<comment type="caution">
    <text evidence="2">The sequence shown here is derived from an EMBL/GenBank/DDBJ whole genome shotgun (WGS) entry which is preliminary data.</text>
</comment>
<reference evidence="2" key="1">
    <citation type="submission" date="2022-03" db="EMBL/GenBank/DDBJ databases">
        <authorList>
            <person name="Sayadi A."/>
        </authorList>
    </citation>
    <scope>NUCLEOTIDE SEQUENCE</scope>
</reference>
<gene>
    <name evidence="2" type="ORF">ACAOBT_LOCUS12851</name>
</gene>
<dbReference type="EMBL" id="CAKOFQ010006865">
    <property type="protein sequence ID" value="CAH1977730.1"/>
    <property type="molecule type" value="Genomic_DNA"/>
</dbReference>
<protein>
    <submittedName>
        <fullName evidence="2">Uncharacterized protein</fullName>
    </submittedName>
</protein>
<name>A0A9P0PB26_ACAOB</name>
<keyword evidence="1" id="KW-0732">Signal</keyword>